<keyword evidence="3" id="KW-0378">Hydrolase</keyword>
<evidence type="ECO:0000256" key="3">
    <source>
        <dbReference type="ARBA" id="ARBA00022801"/>
    </source>
</evidence>
<keyword evidence="6" id="KW-0175">Coiled coil</keyword>
<dbReference type="GO" id="GO:0003924">
    <property type="term" value="F:GTPase activity"/>
    <property type="evidence" value="ECO:0007669"/>
    <property type="project" value="InterPro"/>
</dbReference>
<evidence type="ECO:0000256" key="5">
    <source>
        <dbReference type="ARBA" id="ARBA00023136"/>
    </source>
</evidence>
<accession>A0A1Y1QBJ4</accession>
<dbReference type="InterPro" id="IPR027094">
    <property type="entry name" value="Mitofusin_fam"/>
</dbReference>
<evidence type="ECO:0000259" key="7">
    <source>
        <dbReference type="Pfam" id="PF01926"/>
    </source>
</evidence>
<dbReference type="PANTHER" id="PTHR10465:SF0">
    <property type="entry name" value="SARCALUMENIN"/>
    <property type="match status" value="1"/>
</dbReference>
<evidence type="ECO:0000256" key="2">
    <source>
        <dbReference type="ARBA" id="ARBA00022741"/>
    </source>
</evidence>
<keyword evidence="2" id="KW-0547">Nucleotide-binding</keyword>
<keyword evidence="5" id="KW-0472">Membrane</keyword>
<evidence type="ECO:0000256" key="1">
    <source>
        <dbReference type="ARBA" id="ARBA00004370"/>
    </source>
</evidence>
<dbReference type="Gene3D" id="3.40.50.300">
    <property type="entry name" value="P-loop containing nucleotide triphosphate hydrolases"/>
    <property type="match status" value="1"/>
</dbReference>
<dbReference type="Proteomes" id="UP000192491">
    <property type="component" value="Unassembled WGS sequence"/>
</dbReference>
<proteinExistence type="predicted"/>
<dbReference type="GO" id="GO:0005525">
    <property type="term" value="F:GTP binding"/>
    <property type="evidence" value="ECO:0007669"/>
    <property type="project" value="UniProtKB-KW"/>
</dbReference>
<dbReference type="InterPro" id="IPR027417">
    <property type="entry name" value="P-loop_NTPase"/>
</dbReference>
<feature type="coiled-coil region" evidence="6">
    <location>
        <begin position="476"/>
        <end position="510"/>
    </location>
</feature>
<comment type="subcellular location">
    <subcellularLocation>
        <location evidence="1">Membrane</location>
    </subcellularLocation>
</comment>
<feature type="domain" description="G" evidence="7">
    <location>
        <begin position="43"/>
        <end position="147"/>
    </location>
</feature>
<evidence type="ECO:0000256" key="4">
    <source>
        <dbReference type="ARBA" id="ARBA00023134"/>
    </source>
</evidence>
<reference evidence="8 9" key="1">
    <citation type="submission" date="2017-01" db="EMBL/GenBank/DDBJ databases">
        <title>Novel large sulfur bacteria in the metagenomes of groundwater-fed chemosynthetic microbial mats in the Lake Huron basin.</title>
        <authorList>
            <person name="Sharrar A.M."/>
            <person name="Flood B.E."/>
            <person name="Bailey J.V."/>
            <person name="Jones D.S."/>
            <person name="Biddanda B."/>
            <person name="Ruberg S.A."/>
            <person name="Marcus D.N."/>
            <person name="Dick G.J."/>
        </authorList>
    </citation>
    <scope>NUCLEOTIDE SEQUENCE [LARGE SCALE GENOMIC DNA]</scope>
    <source>
        <strain evidence="8">A8</strain>
    </source>
</reference>
<dbReference type="EMBL" id="MTEJ01000524">
    <property type="protein sequence ID" value="OQX01998.1"/>
    <property type="molecule type" value="Genomic_DNA"/>
</dbReference>
<comment type="caution">
    <text evidence="8">The sequence shown here is derived from an EMBL/GenBank/DDBJ whole genome shotgun (WGS) entry which is preliminary data.</text>
</comment>
<dbReference type="GO" id="GO:0016020">
    <property type="term" value="C:membrane"/>
    <property type="evidence" value="ECO:0007669"/>
    <property type="project" value="UniProtKB-SubCell"/>
</dbReference>
<dbReference type="AlphaFoldDB" id="A0A1Y1QBJ4"/>
<organism evidence="8 9">
    <name type="scientific">Thiothrix lacustris</name>
    <dbReference type="NCBI Taxonomy" id="525917"/>
    <lineage>
        <taxon>Bacteria</taxon>
        <taxon>Pseudomonadati</taxon>
        <taxon>Pseudomonadota</taxon>
        <taxon>Gammaproteobacteria</taxon>
        <taxon>Thiotrichales</taxon>
        <taxon>Thiotrichaceae</taxon>
        <taxon>Thiothrix</taxon>
    </lineage>
</organism>
<dbReference type="SUPFAM" id="SSF52540">
    <property type="entry name" value="P-loop containing nucleoside triphosphate hydrolases"/>
    <property type="match status" value="1"/>
</dbReference>
<name>A0A1Y1QBJ4_9GAMM</name>
<dbReference type="Pfam" id="PF01926">
    <property type="entry name" value="MMR_HSR1"/>
    <property type="match status" value="1"/>
</dbReference>
<feature type="coiled-coil region" evidence="6">
    <location>
        <begin position="256"/>
        <end position="283"/>
    </location>
</feature>
<evidence type="ECO:0000256" key="6">
    <source>
        <dbReference type="SAM" id="Coils"/>
    </source>
</evidence>
<protein>
    <recommendedName>
        <fullName evidence="7">G domain-containing protein</fullName>
    </recommendedName>
</protein>
<sequence>MKPFFLLSENIHNSSTLVEKYNANSADLKIELLHLIESRILHIMLFGAYNAGKSTLINALVGADVAKVNDIPTTDKVDHYQWDNGVVLLDTPGVNAPIAHENITEQQIKRCGVMLFVIREGDQDTKNLYARLFDMLERRKKVFIVLNHQLTTIEDKKISIEKIKSIIENLAVHYSVSKTALNNITILPMNIQTAYKAKLKASEELLAHSGYQDFYQAFTQWVFEQKQEMEFLNSLKSQVNDSWYNPVIQKANDINADSANKDSNKLKEEIAILENEKHLLDLRVQNYLSVEVNLLKQSVSQILQGDGNQATLDSQLQQVFTPLGKQVETWLNQQLGDINNRIIVPISYGKTINSTEIKSELVITDTLIDSASTLLKDKNNIKQALLLGRELKIPMLKGRWESTLGKWAGKAAIFVQIATSIYDMYRSNAAQEEQNRKNRQRSIEIHQAIEEICIVVVHEYSKATNHVITEAFSAQIKALSKTLADEKGSIKELNQELSQLSELKEKMLQITF</sequence>
<evidence type="ECO:0000313" key="9">
    <source>
        <dbReference type="Proteomes" id="UP000192491"/>
    </source>
</evidence>
<dbReference type="PANTHER" id="PTHR10465">
    <property type="entry name" value="TRANSMEMBRANE GTPASE FZO1"/>
    <property type="match status" value="1"/>
</dbReference>
<gene>
    <name evidence="8" type="ORF">BWK73_44210</name>
</gene>
<keyword evidence="4" id="KW-0342">GTP-binding</keyword>
<dbReference type="InterPro" id="IPR006073">
    <property type="entry name" value="GTP-bd"/>
</dbReference>
<evidence type="ECO:0000313" key="8">
    <source>
        <dbReference type="EMBL" id="OQX01998.1"/>
    </source>
</evidence>